<proteinExistence type="predicted"/>
<comment type="caution">
    <text evidence="1">The sequence shown here is derived from an EMBL/GenBank/DDBJ whole genome shotgun (WGS) entry which is preliminary data.</text>
</comment>
<name>A0A0C2J8C3_THEKT</name>
<protein>
    <submittedName>
        <fullName evidence="1">Uncharacterized protein</fullName>
    </submittedName>
</protein>
<evidence type="ECO:0000313" key="2">
    <source>
        <dbReference type="Proteomes" id="UP000031668"/>
    </source>
</evidence>
<gene>
    <name evidence="1" type="ORF">RF11_00055</name>
</gene>
<evidence type="ECO:0000313" key="1">
    <source>
        <dbReference type="EMBL" id="KII74069.1"/>
    </source>
</evidence>
<dbReference type="EMBL" id="JWZT01000567">
    <property type="protein sequence ID" value="KII74069.1"/>
    <property type="molecule type" value="Genomic_DNA"/>
</dbReference>
<dbReference type="AlphaFoldDB" id="A0A0C2J8C3"/>
<reference evidence="1 2" key="1">
    <citation type="journal article" date="2014" name="Genome Biol. Evol.">
        <title>The genome of the myxosporean Thelohanellus kitauei shows adaptations to nutrient acquisition within its fish host.</title>
        <authorList>
            <person name="Yang Y."/>
            <person name="Xiong J."/>
            <person name="Zhou Z."/>
            <person name="Huo F."/>
            <person name="Miao W."/>
            <person name="Ran C."/>
            <person name="Liu Y."/>
            <person name="Zhang J."/>
            <person name="Feng J."/>
            <person name="Wang M."/>
            <person name="Wang M."/>
            <person name="Wang L."/>
            <person name="Yao B."/>
        </authorList>
    </citation>
    <scope>NUCLEOTIDE SEQUENCE [LARGE SCALE GENOMIC DNA]</scope>
    <source>
        <strain evidence="1">Wuqing</strain>
    </source>
</reference>
<accession>A0A0C2J8C3</accession>
<organism evidence="1 2">
    <name type="scientific">Thelohanellus kitauei</name>
    <name type="common">Myxosporean</name>
    <dbReference type="NCBI Taxonomy" id="669202"/>
    <lineage>
        <taxon>Eukaryota</taxon>
        <taxon>Metazoa</taxon>
        <taxon>Cnidaria</taxon>
        <taxon>Myxozoa</taxon>
        <taxon>Myxosporea</taxon>
        <taxon>Bivalvulida</taxon>
        <taxon>Platysporina</taxon>
        <taxon>Myxobolidae</taxon>
        <taxon>Thelohanellus</taxon>
    </lineage>
</organism>
<sequence length="99" mass="11417">MTKYHYFVQNPTHTHFALARNPFTEEIFELINSDVAKTDFSPISNSKFVIKCLKSYSVMSETILRLLPFPTTHLCETGIDAEDDVRCDIAKKSQEFQIL</sequence>
<keyword evidence="2" id="KW-1185">Reference proteome</keyword>
<dbReference type="Proteomes" id="UP000031668">
    <property type="component" value="Unassembled WGS sequence"/>
</dbReference>
<dbReference type="OrthoDB" id="10251073at2759"/>